<keyword evidence="1" id="KW-0732">Signal</keyword>
<keyword evidence="3" id="KW-1185">Reference proteome</keyword>
<feature type="chain" id="PRO_5021854129" evidence="1">
    <location>
        <begin position="22"/>
        <end position="109"/>
    </location>
</feature>
<dbReference type="OrthoDB" id="428351at2"/>
<sequence>MNKQVLTVLGCSGSIALSLLAGNAAEANTNREYVFSAPGTNQELADIPASNTDYPFFDCSCNGYDADTMEALDREGDRAIARYGCDCAGCRRLVRSLEKTQKVQPSAIE</sequence>
<dbReference type="EMBL" id="CAACVJ010000046">
    <property type="protein sequence ID" value="VEP12272.1"/>
    <property type="molecule type" value="Genomic_DNA"/>
</dbReference>
<name>A0A563VLH7_9CYAN</name>
<proteinExistence type="predicted"/>
<protein>
    <submittedName>
        <fullName evidence="2">Uncharacterized protein</fullName>
    </submittedName>
</protein>
<accession>A0A563VLH7</accession>
<dbReference type="AlphaFoldDB" id="A0A563VLH7"/>
<evidence type="ECO:0000313" key="3">
    <source>
        <dbReference type="Proteomes" id="UP000320055"/>
    </source>
</evidence>
<organism evidence="2 3">
    <name type="scientific">Hyella patelloides LEGE 07179</name>
    <dbReference type="NCBI Taxonomy" id="945734"/>
    <lineage>
        <taxon>Bacteria</taxon>
        <taxon>Bacillati</taxon>
        <taxon>Cyanobacteriota</taxon>
        <taxon>Cyanophyceae</taxon>
        <taxon>Pleurocapsales</taxon>
        <taxon>Hyellaceae</taxon>
        <taxon>Hyella</taxon>
    </lineage>
</organism>
<reference evidence="2 3" key="1">
    <citation type="submission" date="2019-01" db="EMBL/GenBank/DDBJ databases">
        <authorList>
            <person name="Brito A."/>
        </authorList>
    </citation>
    <scope>NUCLEOTIDE SEQUENCE [LARGE SCALE GENOMIC DNA]</scope>
    <source>
        <strain evidence="2">1</strain>
    </source>
</reference>
<evidence type="ECO:0000313" key="2">
    <source>
        <dbReference type="EMBL" id="VEP12272.1"/>
    </source>
</evidence>
<feature type="signal peptide" evidence="1">
    <location>
        <begin position="1"/>
        <end position="21"/>
    </location>
</feature>
<dbReference type="Proteomes" id="UP000320055">
    <property type="component" value="Unassembled WGS sequence"/>
</dbReference>
<dbReference type="RefSeq" id="WP_144864086.1">
    <property type="nucleotide sequence ID" value="NZ_LR213776.1"/>
</dbReference>
<evidence type="ECO:0000256" key="1">
    <source>
        <dbReference type="SAM" id="SignalP"/>
    </source>
</evidence>
<gene>
    <name evidence="2" type="ORF">H1P_140055</name>
</gene>